<comment type="caution">
    <text evidence="1">The sequence shown here is derived from an EMBL/GenBank/DDBJ whole genome shotgun (WGS) entry which is preliminary data.</text>
</comment>
<organism evidence="1 2">
    <name type="scientific">Fusarium pseudoanthophilum</name>
    <dbReference type="NCBI Taxonomy" id="48495"/>
    <lineage>
        <taxon>Eukaryota</taxon>
        <taxon>Fungi</taxon>
        <taxon>Dikarya</taxon>
        <taxon>Ascomycota</taxon>
        <taxon>Pezizomycotina</taxon>
        <taxon>Sordariomycetes</taxon>
        <taxon>Hypocreomycetidae</taxon>
        <taxon>Hypocreales</taxon>
        <taxon>Nectriaceae</taxon>
        <taxon>Fusarium</taxon>
        <taxon>Fusarium fujikuroi species complex</taxon>
    </lineage>
</organism>
<proteinExistence type="predicted"/>
<sequence length="155" mass="17223">MEPIGALASVITIVGLIRPTAQFVKALRGIASENGIVANEIHRMASRIQTSATSIDIALEDLKSHSSTLRQMSITPSKILQYIIKNNSMQTIVSGTESISNQMRDKALELKQLKKQPNLYKKLKWCIWDKMEVESLFPEMQLIAACLSLAKLPTV</sequence>
<protein>
    <recommendedName>
        <fullName evidence="3">Fungal N-terminal domain-containing protein</fullName>
    </recommendedName>
</protein>
<dbReference type="EMBL" id="JAAOAR010000691">
    <property type="protein sequence ID" value="KAF5575192.1"/>
    <property type="molecule type" value="Genomic_DNA"/>
</dbReference>
<gene>
    <name evidence="1" type="ORF">FPANT_11440</name>
</gene>
<name>A0A8H5KL33_9HYPO</name>
<evidence type="ECO:0000313" key="2">
    <source>
        <dbReference type="Proteomes" id="UP000544095"/>
    </source>
</evidence>
<reference evidence="1 2" key="1">
    <citation type="submission" date="2020-05" db="EMBL/GenBank/DDBJ databases">
        <title>Identification and distribution of gene clusters putatively required for synthesis of sphingolipid metabolism inhibitors in phylogenetically diverse species of the filamentous fungus Fusarium.</title>
        <authorList>
            <person name="Kim H.-S."/>
            <person name="Busman M."/>
            <person name="Brown D.W."/>
            <person name="Divon H."/>
            <person name="Uhlig S."/>
            <person name="Proctor R.H."/>
        </authorList>
    </citation>
    <scope>NUCLEOTIDE SEQUENCE [LARGE SCALE GENOMIC DNA]</scope>
    <source>
        <strain evidence="1 2">NRRL 25211</strain>
    </source>
</reference>
<evidence type="ECO:0008006" key="3">
    <source>
        <dbReference type="Google" id="ProtNLM"/>
    </source>
</evidence>
<accession>A0A8H5KL33</accession>
<dbReference type="AlphaFoldDB" id="A0A8H5KL33"/>
<evidence type="ECO:0000313" key="1">
    <source>
        <dbReference type="EMBL" id="KAF5575192.1"/>
    </source>
</evidence>
<keyword evidence="2" id="KW-1185">Reference proteome</keyword>
<dbReference type="Proteomes" id="UP000544095">
    <property type="component" value="Unassembled WGS sequence"/>
</dbReference>